<proteinExistence type="inferred from homology"/>
<evidence type="ECO:0000256" key="5">
    <source>
        <dbReference type="SAM" id="MobiDB-lite"/>
    </source>
</evidence>
<evidence type="ECO:0000313" key="8">
    <source>
        <dbReference type="Proteomes" id="UP001396898"/>
    </source>
</evidence>
<feature type="region of interest" description="Disordered" evidence="5">
    <location>
        <begin position="1"/>
        <end position="51"/>
    </location>
</feature>
<feature type="domain" description="Peptidase S8/S53" evidence="6">
    <location>
        <begin position="1184"/>
        <end position="1420"/>
    </location>
</feature>
<feature type="compositionally biased region" description="Basic and acidic residues" evidence="5">
    <location>
        <begin position="705"/>
        <end position="714"/>
    </location>
</feature>
<comment type="caution">
    <text evidence="7">The sequence shown here is derived from an EMBL/GenBank/DDBJ whole genome shotgun (WGS) entry which is preliminary data.</text>
</comment>
<feature type="compositionally biased region" description="Basic and acidic residues" evidence="5">
    <location>
        <begin position="824"/>
        <end position="835"/>
    </location>
</feature>
<keyword evidence="3 4" id="KW-0720">Serine protease</keyword>
<evidence type="ECO:0000256" key="2">
    <source>
        <dbReference type="ARBA" id="ARBA00022670"/>
    </source>
</evidence>
<feature type="active site" description="Charge relay system" evidence="4">
    <location>
        <position position="1405"/>
    </location>
</feature>
<name>A0ABR1SS86_9PEZI</name>
<dbReference type="Pfam" id="PF00082">
    <property type="entry name" value="Peptidase_S8"/>
    <property type="match status" value="1"/>
</dbReference>
<organism evidence="7 8">
    <name type="scientific">Apiospora marii</name>
    <dbReference type="NCBI Taxonomy" id="335849"/>
    <lineage>
        <taxon>Eukaryota</taxon>
        <taxon>Fungi</taxon>
        <taxon>Dikarya</taxon>
        <taxon>Ascomycota</taxon>
        <taxon>Pezizomycotina</taxon>
        <taxon>Sordariomycetes</taxon>
        <taxon>Xylariomycetidae</taxon>
        <taxon>Amphisphaeriales</taxon>
        <taxon>Apiosporaceae</taxon>
        <taxon>Apiospora</taxon>
    </lineage>
</organism>
<accession>A0ABR1SS86</accession>
<dbReference type="EMBL" id="JAQQWI010000004">
    <property type="protein sequence ID" value="KAK8036574.1"/>
    <property type="molecule type" value="Genomic_DNA"/>
</dbReference>
<feature type="active site" description="Charge relay system" evidence="4">
    <location>
        <position position="1238"/>
    </location>
</feature>
<feature type="compositionally biased region" description="Basic residues" evidence="5">
    <location>
        <begin position="836"/>
        <end position="847"/>
    </location>
</feature>
<dbReference type="PANTHER" id="PTHR43806:SF58">
    <property type="entry name" value="ALKALINE PROTEASE 1-RELATED"/>
    <property type="match status" value="1"/>
</dbReference>
<evidence type="ECO:0000256" key="3">
    <source>
        <dbReference type="ARBA" id="ARBA00022825"/>
    </source>
</evidence>
<dbReference type="InterPro" id="IPR036770">
    <property type="entry name" value="Ankyrin_rpt-contain_sf"/>
</dbReference>
<feature type="compositionally biased region" description="Polar residues" evidence="5">
    <location>
        <begin position="1"/>
        <end position="11"/>
    </location>
</feature>
<evidence type="ECO:0000256" key="1">
    <source>
        <dbReference type="ARBA" id="ARBA00011073"/>
    </source>
</evidence>
<dbReference type="SUPFAM" id="SSF48403">
    <property type="entry name" value="Ankyrin repeat"/>
    <property type="match status" value="1"/>
</dbReference>
<keyword evidence="2 4" id="KW-0645">Protease</keyword>
<feature type="region of interest" description="Disordered" evidence="5">
    <location>
        <begin position="630"/>
        <end position="760"/>
    </location>
</feature>
<feature type="compositionally biased region" description="Basic and acidic residues" evidence="5">
    <location>
        <begin position="724"/>
        <end position="752"/>
    </location>
</feature>
<evidence type="ECO:0000313" key="7">
    <source>
        <dbReference type="EMBL" id="KAK8036574.1"/>
    </source>
</evidence>
<sequence>MYIRDISSNIQELGEDRGRKDEGSFEVDLGPLGDPDSGYRTKNDPRPGQEYHRYDITQQRRGPMSVRCNMTDVIHGEMGGGSDEHATLIVLLFRFDVLENARRISRAEITVDFFGEDPTDRFARPGVSAISFNNEFSLVEEIETKSVTRGAEGNIGVSQFAELSGSLRWEETSERTRKSYTRVIGSTDYESFSSGAYDRARWVLLENGSFNSGVPKVFRTGILLNREEMDKFGCDVKIRIKADVRSRLEDFFGWWKPDDDSVLFNPRAKVPARQLQAVESGKVDTKNLSNVDLDAIGDIDFMRLGHGAIKQDTTNISSLPIATPAFHVAVYSAALQERNDGSDPEYDSAIDSDGDDSDYDGGNYRTLGEDDEGEDEDDPHSQGEPSWDQQVHVRLDTAVKDILERPDTSSYDWTNMESCVAFMSEYEDVLGERAASKGNILHRLIDGLSSMGISRHKHLDSVVTLIVQRYPRLLEMFDSPDHKETPLYAATLGRKSSIVLALLKGVKSTDHDLMRNVLALKAKEENTCLHIAFEKSLGENAIQAMLEFADDTILAAPNLQGFTPLHLAVHFNGGSEARTKTVIQMLRMSNTALSIRSKSGLSIYQRHIDTRNQERMVYKTEVTKLKAAIAMADESTPQRSTPKSSERNSQFRNNEVVPSPQMMDFPGDTREHSHGRDFGPQVRDGSPARWHEYDRETFHPLGPRSDMEFSHQTDSDSGFANRDNTVELDPRKIRLDPRRRASIRDGDNKSRIDSNQVAHQRHHARARTIHSSEDRFNPLKFLVKDVADEADKSALEQKDKFLAEKLSRQHVQPTSGPVGAVPRTEGKGANDEPKHELRKAKNRHKQRLQASDAIKQEIKLECMRSFSHKVASKILHGSNPRDVQISLDFATPMSAKFRAFKDTFSSVTFDDILQYVYLPTVHWTDKDSLNSAKNYEENHEQEEQGRGREDVSRIFNWLREQKVNRIIKVIVEDYEKPAHSDNAVVAALRGFHVEVLHWLKIDLDPFTILRIGEDIRELKLRWSGSNTALRAWGDPYGLRQLGHLNKVYLELVEEENLEDHKTTDANVDAFRKRLSQAASLSEDENNMNPDIQIPYLASCGGRDISVELLRPVFHGSRSNKNKTTSGPKVPNTENHRWLDTMKAFGKKMATIWETTKRSADMERDNFKKATTGTKKTLPDTIEPVVVALIDDGADILQLSSSVGDIQWKGNSLSYGSIDNNNSPTDERNHSLAESTNGHGTVMAHMIYQVCPMVKLYVIRMEHKRSESGTEATVDPESAATAIEAAVEQKVNVISMSWTVSKDSSDNLRRAVVRAHAANILMFASSCDGGYFRNDTWPVAINRDWFFRIGAATAEGAPFKWAGEPNDLDYILPGVDVAQENPKTRPAKDVKYGDTLAEMSLQTGSSVATALAAGTAAMLLTCVKLLAYQDKEKASIPAQLQKREHMAGMLDRLGKTPNKFLPVWDTFDTKTWNGFADCPNLRNPRVFRRRVRIASTSFFGSLDHILTRYHFHGFMEAEKPCANVTTHDMALLLHVAGQSQPLALRQSLSFPPLEMPFHVINARLPVFEKLQTRNASWYLRY</sequence>
<dbReference type="PANTHER" id="PTHR43806">
    <property type="entry name" value="PEPTIDASE S8"/>
    <property type="match status" value="1"/>
</dbReference>
<feature type="compositionally biased region" description="Acidic residues" evidence="5">
    <location>
        <begin position="342"/>
        <end position="359"/>
    </location>
</feature>
<keyword evidence="4" id="KW-0378">Hydrolase</keyword>
<dbReference type="InterPro" id="IPR036852">
    <property type="entry name" value="Peptidase_S8/S53_dom_sf"/>
</dbReference>
<evidence type="ECO:0000256" key="4">
    <source>
        <dbReference type="PROSITE-ProRule" id="PRU01240"/>
    </source>
</evidence>
<feature type="compositionally biased region" description="Basic and acidic residues" evidence="5">
    <location>
        <begin position="37"/>
        <end position="51"/>
    </location>
</feature>
<feature type="active site" description="Charge relay system" evidence="4">
    <location>
        <position position="1190"/>
    </location>
</feature>
<evidence type="ECO:0000259" key="6">
    <source>
        <dbReference type="Pfam" id="PF00082"/>
    </source>
</evidence>
<feature type="region of interest" description="Disordered" evidence="5">
    <location>
        <begin position="806"/>
        <end position="849"/>
    </location>
</feature>
<gene>
    <name evidence="7" type="ORF">PG991_001711</name>
</gene>
<feature type="compositionally biased region" description="Basic and acidic residues" evidence="5">
    <location>
        <begin position="689"/>
        <end position="698"/>
    </location>
</feature>
<dbReference type="Gene3D" id="1.25.40.20">
    <property type="entry name" value="Ankyrin repeat-containing domain"/>
    <property type="match status" value="1"/>
</dbReference>
<dbReference type="InterPro" id="IPR050131">
    <property type="entry name" value="Peptidase_S8_subtilisin-like"/>
</dbReference>
<feature type="region of interest" description="Disordered" evidence="5">
    <location>
        <begin position="337"/>
        <end position="390"/>
    </location>
</feature>
<protein>
    <recommendedName>
        <fullName evidence="6">Peptidase S8/S53 domain-containing protein</fullName>
    </recommendedName>
</protein>
<comment type="similarity">
    <text evidence="1 4">Belongs to the peptidase S8 family.</text>
</comment>
<keyword evidence="8" id="KW-1185">Reference proteome</keyword>
<feature type="compositionally biased region" description="Basic and acidic residues" evidence="5">
    <location>
        <begin position="667"/>
        <end position="677"/>
    </location>
</feature>
<reference evidence="7 8" key="1">
    <citation type="submission" date="2023-01" db="EMBL/GenBank/DDBJ databases">
        <title>Analysis of 21 Apiospora genomes using comparative genomics revels a genus with tremendous synthesis potential of carbohydrate active enzymes and secondary metabolites.</title>
        <authorList>
            <person name="Sorensen T."/>
        </authorList>
    </citation>
    <scope>NUCLEOTIDE SEQUENCE [LARGE SCALE GENOMIC DNA]</scope>
    <source>
        <strain evidence="7 8">CBS 20057</strain>
    </source>
</reference>
<dbReference type="PROSITE" id="PS51892">
    <property type="entry name" value="SUBTILASE"/>
    <property type="match status" value="1"/>
</dbReference>
<dbReference type="Proteomes" id="UP001396898">
    <property type="component" value="Unassembled WGS sequence"/>
</dbReference>
<feature type="compositionally biased region" description="Basic and acidic residues" evidence="5">
    <location>
        <begin position="14"/>
        <end position="23"/>
    </location>
</feature>
<dbReference type="SUPFAM" id="SSF52743">
    <property type="entry name" value="Subtilisin-like"/>
    <property type="match status" value="1"/>
</dbReference>
<dbReference type="Gene3D" id="3.40.50.200">
    <property type="entry name" value="Peptidase S8/S53 domain"/>
    <property type="match status" value="1"/>
</dbReference>
<feature type="compositionally biased region" description="Acidic residues" evidence="5">
    <location>
        <begin position="369"/>
        <end position="378"/>
    </location>
</feature>
<feature type="compositionally biased region" description="Polar residues" evidence="5">
    <location>
        <begin position="635"/>
        <end position="653"/>
    </location>
</feature>
<dbReference type="InterPro" id="IPR000209">
    <property type="entry name" value="Peptidase_S8/S53_dom"/>
</dbReference>